<dbReference type="InterPro" id="IPR000719">
    <property type="entry name" value="Prot_kinase_dom"/>
</dbReference>
<evidence type="ECO:0000256" key="3">
    <source>
        <dbReference type="ARBA" id="ARBA00022741"/>
    </source>
</evidence>
<dbReference type="InterPro" id="IPR011009">
    <property type="entry name" value="Kinase-like_dom_sf"/>
</dbReference>
<evidence type="ECO:0000313" key="9">
    <source>
        <dbReference type="EMBL" id="ORY15383.1"/>
    </source>
</evidence>
<dbReference type="InterPro" id="IPR036770">
    <property type="entry name" value="Ankyrin_rpt-contain_sf"/>
</dbReference>
<reference evidence="9 10" key="1">
    <citation type="submission" date="2016-07" db="EMBL/GenBank/DDBJ databases">
        <title>Pervasive Adenine N6-methylation of Active Genes in Fungi.</title>
        <authorList>
            <consortium name="DOE Joint Genome Institute"/>
            <person name="Mondo S.J."/>
            <person name="Dannebaum R.O."/>
            <person name="Kuo R.C."/>
            <person name="Labutti K."/>
            <person name="Haridas S."/>
            <person name="Kuo A."/>
            <person name="Salamov A."/>
            <person name="Ahrendt S.R."/>
            <person name="Lipzen A."/>
            <person name="Sullivan W."/>
            <person name="Andreopoulos W.B."/>
            <person name="Clum A."/>
            <person name="Lindquist E."/>
            <person name="Daum C."/>
            <person name="Ramamoorthy G.K."/>
            <person name="Gryganskyi A."/>
            <person name="Culley D."/>
            <person name="Magnuson J.K."/>
            <person name="James T.Y."/>
            <person name="O'Malley M.A."/>
            <person name="Stajich J.E."/>
            <person name="Spatafora J.W."/>
            <person name="Visel A."/>
            <person name="Grigoriev I.V."/>
        </authorList>
    </citation>
    <scope>NUCLEOTIDE SEQUENCE [LARGE SCALE GENOMIC DNA]</scope>
    <source>
        <strain evidence="9 10">CBS 115471</strain>
    </source>
</reference>
<dbReference type="Proteomes" id="UP000193144">
    <property type="component" value="Unassembled WGS sequence"/>
</dbReference>
<dbReference type="PROSITE" id="PS00108">
    <property type="entry name" value="PROTEIN_KINASE_ST"/>
    <property type="match status" value="1"/>
</dbReference>
<name>A0A1Y1ZYN7_9PLEO</name>
<dbReference type="PANTHER" id="PTHR43671">
    <property type="entry name" value="SERINE/THREONINE-PROTEIN KINASE NEK"/>
    <property type="match status" value="1"/>
</dbReference>
<dbReference type="InterPro" id="IPR050660">
    <property type="entry name" value="NEK_Ser/Thr_kinase"/>
</dbReference>
<sequence>MHELISSKIIFSKTYDWSHLDGDENRKAERKTLLISLMREKKSLQRLDHPFIVSYLGFVQLEQRKSKYSLYLEYCDGGDLETRHVSRIQPDERTVSDDEEEEELLAEAGIQDSSDTNKPDEEPPSSTNAADRRALNEHAVWTLMYQLFAALAYLHYGISISKEGACRVEHHWDTMLHRDIKPHNIVLKFGLNGQRIAKLCDLGHVRNWKAAGPMTVPTYRGTREYWPPEIKGACLTLEERHHQWSTKGDVWCLAKSLIEVEKDFSLGAGMKEVFDGCSAELPEKRWSSLSALERIHQYRHFLYEPFTSFEQLLGGKPLGYEYQAFVQIAPILDTFAPYTQVTKTQRKKLLDRLLLLLKDGPGAMHTFQTHSRSLHLAVLLNEEDLLRRLLSSDGQQNPDEPWQNSKWTALHLAVQQKKLEFVELLLRAGADVNVEDVHKMKPLFYAIQEGYSDIEWRLLSPTKERLSQPSVSLSTSKQNVRRILQMVRVMEAYRPRQMWIKHRIRGTRFPWRTKRSMAAALCLA</sequence>
<evidence type="ECO:0000256" key="5">
    <source>
        <dbReference type="ARBA" id="ARBA00022840"/>
    </source>
</evidence>
<gene>
    <name evidence="9" type="ORF">BCR34DRAFT_177346</name>
</gene>
<dbReference type="Pfam" id="PF12796">
    <property type="entry name" value="Ank_2"/>
    <property type="match status" value="1"/>
</dbReference>
<dbReference type="PROSITE" id="PS50297">
    <property type="entry name" value="ANK_REP_REGION"/>
    <property type="match status" value="1"/>
</dbReference>
<keyword evidence="6" id="KW-0040">ANK repeat</keyword>
<protein>
    <recommendedName>
        <fullName evidence="1">non-specific serine/threonine protein kinase</fullName>
        <ecNumber evidence="1">2.7.11.1</ecNumber>
    </recommendedName>
</protein>
<keyword evidence="4 9" id="KW-0418">Kinase</keyword>
<dbReference type="PROSITE" id="PS50011">
    <property type="entry name" value="PROTEIN_KINASE_DOM"/>
    <property type="match status" value="1"/>
</dbReference>
<accession>A0A1Y1ZYN7</accession>
<dbReference type="SUPFAM" id="SSF48403">
    <property type="entry name" value="Ankyrin repeat"/>
    <property type="match status" value="1"/>
</dbReference>
<dbReference type="PROSITE" id="PS50088">
    <property type="entry name" value="ANK_REPEAT"/>
    <property type="match status" value="1"/>
</dbReference>
<comment type="caution">
    <text evidence="9">The sequence shown here is derived from an EMBL/GenBank/DDBJ whole genome shotgun (WGS) entry which is preliminary data.</text>
</comment>
<dbReference type="GO" id="GO:0004674">
    <property type="term" value="F:protein serine/threonine kinase activity"/>
    <property type="evidence" value="ECO:0007669"/>
    <property type="project" value="UniProtKB-EC"/>
</dbReference>
<keyword evidence="3" id="KW-0547">Nucleotide-binding</keyword>
<keyword evidence="10" id="KW-1185">Reference proteome</keyword>
<evidence type="ECO:0000256" key="7">
    <source>
        <dbReference type="SAM" id="MobiDB-lite"/>
    </source>
</evidence>
<dbReference type="InterPro" id="IPR008271">
    <property type="entry name" value="Ser/Thr_kinase_AS"/>
</dbReference>
<evidence type="ECO:0000256" key="4">
    <source>
        <dbReference type="ARBA" id="ARBA00022777"/>
    </source>
</evidence>
<dbReference type="SUPFAM" id="SSF56112">
    <property type="entry name" value="Protein kinase-like (PK-like)"/>
    <property type="match status" value="1"/>
</dbReference>
<proteinExistence type="predicted"/>
<dbReference type="PANTHER" id="PTHR43671:SF13">
    <property type="entry name" value="SERINE_THREONINE-PROTEIN KINASE NEK2"/>
    <property type="match status" value="1"/>
</dbReference>
<dbReference type="AlphaFoldDB" id="A0A1Y1ZYN7"/>
<dbReference type="STRING" id="1231657.A0A1Y1ZYN7"/>
<evidence type="ECO:0000256" key="1">
    <source>
        <dbReference type="ARBA" id="ARBA00012513"/>
    </source>
</evidence>
<organism evidence="9 10">
    <name type="scientific">Clohesyomyces aquaticus</name>
    <dbReference type="NCBI Taxonomy" id="1231657"/>
    <lineage>
        <taxon>Eukaryota</taxon>
        <taxon>Fungi</taxon>
        <taxon>Dikarya</taxon>
        <taxon>Ascomycota</taxon>
        <taxon>Pezizomycotina</taxon>
        <taxon>Dothideomycetes</taxon>
        <taxon>Pleosporomycetidae</taxon>
        <taxon>Pleosporales</taxon>
        <taxon>Lindgomycetaceae</taxon>
        <taxon>Clohesyomyces</taxon>
    </lineage>
</organism>
<dbReference type="GO" id="GO:0005524">
    <property type="term" value="F:ATP binding"/>
    <property type="evidence" value="ECO:0007669"/>
    <property type="project" value="UniProtKB-KW"/>
</dbReference>
<dbReference type="SMART" id="SM00220">
    <property type="entry name" value="S_TKc"/>
    <property type="match status" value="1"/>
</dbReference>
<dbReference type="CDD" id="cd00180">
    <property type="entry name" value="PKc"/>
    <property type="match status" value="1"/>
</dbReference>
<keyword evidence="5" id="KW-0067">ATP-binding</keyword>
<evidence type="ECO:0000313" key="10">
    <source>
        <dbReference type="Proteomes" id="UP000193144"/>
    </source>
</evidence>
<evidence type="ECO:0000259" key="8">
    <source>
        <dbReference type="PROSITE" id="PS50011"/>
    </source>
</evidence>
<feature type="repeat" description="ANK" evidence="6">
    <location>
        <begin position="405"/>
        <end position="437"/>
    </location>
</feature>
<dbReference type="Gene3D" id="1.10.510.10">
    <property type="entry name" value="Transferase(Phosphotransferase) domain 1"/>
    <property type="match status" value="2"/>
</dbReference>
<dbReference type="OrthoDB" id="310217at2759"/>
<dbReference type="EMBL" id="MCFA01000025">
    <property type="protein sequence ID" value="ORY15383.1"/>
    <property type="molecule type" value="Genomic_DNA"/>
</dbReference>
<evidence type="ECO:0000256" key="6">
    <source>
        <dbReference type="PROSITE-ProRule" id="PRU00023"/>
    </source>
</evidence>
<dbReference type="Gene3D" id="1.25.40.20">
    <property type="entry name" value="Ankyrin repeat-containing domain"/>
    <property type="match status" value="1"/>
</dbReference>
<feature type="region of interest" description="Disordered" evidence="7">
    <location>
        <begin position="92"/>
        <end position="131"/>
    </location>
</feature>
<evidence type="ECO:0000256" key="2">
    <source>
        <dbReference type="ARBA" id="ARBA00022679"/>
    </source>
</evidence>
<keyword evidence="2" id="KW-0808">Transferase</keyword>
<dbReference type="Pfam" id="PF00069">
    <property type="entry name" value="Pkinase"/>
    <property type="match status" value="1"/>
</dbReference>
<dbReference type="InterPro" id="IPR002110">
    <property type="entry name" value="Ankyrin_rpt"/>
</dbReference>
<dbReference type="SMART" id="SM00248">
    <property type="entry name" value="ANK"/>
    <property type="match status" value="2"/>
</dbReference>
<feature type="domain" description="Protein kinase" evidence="8">
    <location>
        <begin position="1"/>
        <end position="414"/>
    </location>
</feature>
<dbReference type="EC" id="2.7.11.1" evidence="1"/>